<dbReference type="InterPro" id="IPR037923">
    <property type="entry name" value="HTH-like"/>
</dbReference>
<keyword evidence="6" id="KW-1185">Reference proteome</keyword>
<dbReference type="InterPro" id="IPR050204">
    <property type="entry name" value="AraC_XylS_family_regulators"/>
</dbReference>
<dbReference type="SUPFAM" id="SSF46689">
    <property type="entry name" value="Homeodomain-like"/>
    <property type="match status" value="2"/>
</dbReference>
<accession>A0A918AAX6</accession>
<proteinExistence type="predicted"/>
<comment type="caution">
    <text evidence="5">The sequence shown here is derived from an EMBL/GenBank/DDBJ whole genome shotgun (WGS) entry which is preliminary data.</text>
</comment>
<dbReference type="EMBL" id="BMNK01000014">
    <property type="protein sequence ID" value="GGP13435.1"/>
    <property type="molecule type" value="Genomic_DNA"/>
</dbReference>
<keyword evidence="1" id="KW-0805">Transcription regulation</keyword>
<reference evidence="5" key="2">
    <citation type="submission" date="2020-09" db="EMBL/GenBank/DDBJ databases">
        <authorList>
            <person name="Sun Q."/>
            <person name="Zhou Y."/>
        </authorList>
    </citation>
    <scope>NUCLEOTIDE SEQUENCE</scope>
    <source>
        <strain evidence="5">CGMCC 4.7430</strain>
    </source>
</reference>
<sequence length="346" mass="38269">MDPLSEVLSLLKPHSYITAGFDAGGEWALTLDDLAGRIKCYAVTQGTCWLAMRGLDAPVRLQAGDCFVLPSGRPVRIGSDLRAEPKRASDVLDPDRSGEIVTYNGGGDVFLVGSRFEVNSRHAEVLLRTLPPLIQVRTSGDRARLRWSIELMMEELREGRPGSSLVAQQLAHMMLVQALRLYLSEPSRDDTGWFAALADPRLGTALGAMHADPAFPWTVQELAARVGMSRSTFAARFRERVQETPIAYLTRWRMMLAGEKLVHGDDTLARIAGSLGYESEHAFNTAFKRVMGISPRRYARVSAEDAGGAQDPKMYGSRLRAAAGRRHPRYSRRSPHSGSFPLFWKG</sequence>
<gene>
    <name evidence="5" type="ORF">GCM10012278_65190</name>
</gene>
<dbReference type="RefSeq" id="WP_189142588.1">
    <property type="nucleotide sequence ID" value="NZ_BMNK01000014.1"/>
</dbReference>
<dbReference type="SUPFAM" id="SSF51215">
    <property type="entry name" value="Regulatory protein AraC"/>
    <property type="match status" value="1"/>
</dbReference>
<evidence type="ECO:0000313" key="5">
    <source>
        <dbReference type="EMBL" id="GGP13435.1"/>
    </source>
</evidence>
<dbReference type="InterPro" id="IPR018060">
    <property type="entry name" value="HTH_AraC"/>
</dbReference>
<keyword evidence="3" id="KW-0804">Transcription</keyword>
<dbReference type="Pfam" id="PF12852">
    <property type="entry name" value="Cupin_6"/>
    <property type="match status" value="1"/>
</dbReference>
<dbReference type="InterPro" id="IPR009057">
    <property type="entry name" value="Homeodomain-like_sf"/>
</dbReference>
<reference evidence="5" key="1">
    <citation type="journal article" date="2014" name="Int. J. Syst. Evol. Microbiol.">
        <title>Complete genome sequence of Corynebacterium casei LMG S-19264T (=DSM 44701T), isolated from a smear-ripened cheese.</title>
        <authorList>
            <consortium name="US DOE Joint Genome Institute (JGI-PGF)"/>
            <person name="Walter F."/>
            <person name="Albersmeier A."/>
            <person name="Kalinowski J."/>
            <person name="Ruckert C."/>
        </authorList>
    </citation>
    <scope>NUCLEOTIDE SEQUENCE</scope>
    <source>
        <strain evidence="5">CGMCC 4.7430</strain>
    </source>
</reference>
<feature type="domain" description="HTH araC/xylS-type" evidence="4">
    <location>
        <begin position="203"/>
        <end position="301"/>
    </location>
</feature>
<evidence type="ECO:0000313" key="6">
    <source>
        <dbReference type="Proteomes" id="UP000660745"/>
    </source>
</evidence>
<dbReference type="GO" id="GO:0043565">
    <property type="term" value="F:sequence-specific DNA binding"/>
    <property type="evidence" value="ECO:0007669"/>
    <property type="project" value="InterPro"/>
</dbReference>
<evidence type="ECO:0000256" key="2">
    <source>
        <dbReference type="ARBA" id="ARBA00023125"/>
    </source>
</evidence>
<dbReference type="PROSITE" id="PS01124">
    <property type="entry name" value="HTH_ARAC_FAMILY_2"/>
    <property type="match status" value="1"/>
</dbReference>
<dbReference type="SMART" id="SM00342">
    <property type="entry name" value="HTH_ARAC"/>
    <property type="match status" value="1"/>
</dbReference>
<name>A0A918AAX6_9ACTN</name>
<dbReference type="PANTHER" id="PTHR46796">
    <property type="entry name" value="HTH-TYPE TRANSCRIPTIONAL ACTIVATOR RHAS-RELATED"/>
    <property type="match status" value="1"/>
</dbReference>
<evidence type="ECO:0000259" key="4">
    <source>
        <dbReference type="PROSITE" id="PS01124"/>
    </source>
</evidence>
<dbReference type="PANTHER" id="PTHR46796:SF7">
    <property type="entry name" value="ARAC FAMILY TRANSCRIPTIONAL REGULATOR"/>
    <property type="match status" value="1"/>
</dbReference>
<keyword evidence="2" id="KW-0238">DNA-binding</keyword>
<protein>
    <submittedName>
        <fullName evidence="5">AraC family transcriptional regulator</fullName>
    </submittedName>
</protein>
<dbReference type="GO" id="GO:0003700">
    <property type="term" value="F:DNA-binding transcription factor activity"/>
    <property type="evidence" value="ECO:0007669"/>
    <property type="project" value="InterPro"/>
</dbReference>
<dbReference type="Pfam" id="PF12833">
    <property type="entry name" value="HTH_18"/>
    <property type="match status" value="1"/>
</dbReference>
<dbReference type="Gene3D" id="1.10.10.60">
    <property type="entry name" value="Homeodomain-like"/>
    <property type="match status" value="2"/>
</dbReference>
<dbReference type="Proteomes" id="UP000660745">
    <property type="component" value="Unassembled WGS sequence"/>
</dbReference>
<organism evidence="5 6">
    <name type="scientific">Nonomuraea glycinis</name>
    <dbReference type="NCBI Taxonomy" id="2047744"/>
    <lineage>
        <taxon>Bacteria</taxon>
        <taxon>Bacillati</taxon>
        <taxon>Actinomycetota</taxon>
        <taxon>Actinomycetes</taxon>
        <taxon>Streptosporangiales</taxon>
        <taxon>Streptosporangiaceae</taxon>
        <taxon>Nonomuraea</taxon>
    </lineage>
</organism>
<dbReference type="AlphaFoldDB" id="A0A918AAX6"/>
<evidence type="ECO:0000256" key="3">
    <source>
        <dbReference type="ARBA" id="ARBA00023163"/>
    </source>
</evidence>
<evidence type="ECO:0000256" key="1">
    <source>
        <dbReference type="ARBA" id="ARBA00023015"/>
    </source>
</evidence>
<dbReference type="InterPro" id="IPR032783">
    <property type="entry name" value="AraC_lig"/>
</dbReference>